<dbReference type="AlphaFoldDB" id="A0A1V3XYQ1"/>
<comment type="caution">
    <text evidence="1">The sequence shown here is derived from an EMBL/GenBank/DDBJ whole genome shotgun (WGS) entry which is preliminary data.</text>
</comment>
<organism evidence="1 2">
    <name type="scientific">Mycobacterium kansasii</name>
    <dbReference type="NCBI Taxonomy" id="1768"/>
    <lineage>
        <taxon>Bacteria</taxon>
        <taxon>Bacillati</taxon>
        <taxon>Actinomycetota</taxon>
        <taxon>Actinomycetes</taxon>
        <taxon>Mycobacteriales</taxon>
        <taxon>Mycobacteriaceae</taxon>
        <taxon>Mycobacterium</taxon>
    </lineage>
</organism>
<dbReference type="Proteomes" id="UP000188532">
    <property type="component" value="Unassembled WGS sequence"/>
</dbReference>
<dbReference type="EMBL" id="MVBN01000001">
    <property type="protein sequence ID" value="OOK84178.1"/>
    <property type="molecule type" value="Genomic_DNA"/>
</dbReference>
<accession>A0A1V3XYQ1</accession>
<gene>
    <name evidence="1" type="ORF">BZL29_1600</name>
</gene>
<protein>
    <submittedName>
        <fullName evidence="1">Uncharacterized protein</fullName>
    </submittedName>
</protein>
<evidence type="ECO:0000313" key="2">
    <source>
        <dbReference type="Proteomes" id="UP000188532"/>
    </source>
</evidence>
<sequence>MPTSRFVRHVRAGSTCRRAAMTDGSGGNVPGAAGLINVLDLH</sequence>
<reference evidence="1 2" key="1">
    <citation type="submission" date="2017-02" db="EMBL/GenBank/DDBJ databases">
        <title>Complete genome sequences of Mycobacterium kansasii strains isolated from rhesus macaques.</title>
        <authorList>
            <person name="Panda A."/>
            <person name="Nagaraj S."/>
            <person name="Zhao X."/>
            <person name="Tettelin H."/>
            <person name="Detolla L.J."/>
        </authorList>
    </citation>
    <scope>NUCLEOTIDE SEQUENCE [LARGE SCALE GENOMIC DNA]</scope>
    <source>
        <strain evidence="1 2">11-3469</strain>
    </source>
</reference>
<evidence type="ECO:0000313" key="1">
    <source>
        <dbReference type="EMBL" id="OOK84178.1"/>
    </source>
</evidence>
<name>A0A1V3XYQ1_MYCKA</name>
<proteinExistence type="predicted"/>